<comment type="caution">
    <text evidence="23">The sequence shown here is derived from an EMBL/GenBank/DDBJ whole genome shotgun (WGS) entry which is preliminary data.</text>
</comment>
<evidence type="ECO:0000256" key="10">
    <source>
        <dbReference type="SAM" id="SignalP"/>
    </source>
</evidence>
<dbReference type="PANTHER" id="PTHR23019">
    <property type="entry name" value="NUCLEAR PORE MEMBRANE GLYCOPROTEIN GP210-RELATED"/>
    <property type="match status" value="1"/>
</dbReference>
<reference evidence="23" key="1">
    <citation type="submission" date="2021-11" db="EMBL/GenBank/DDBJ databases">
        <authorList>
            <person name="Schell T."/>
        </authorList>
    </citation>
    <scope>NUCLEOTIDE SEQUENCE</scope>
    <source>
        <strain evidence="23">M5</strain>
    </source>
</reference>
<dbReference type="SUPFAM" id="SSF49373">
    <property type="entry name" value="Invasin/intimin cell-adhesion fragments"/>
    <property type="match status" value="1"/>
</dbReference>
<evidence type="ECO:0000256" key="4">
    <source>
        <dbReference type="ARBA" id="ARBA00022729"/>
    </source>
</evidence>
<dbReference type="Pfam" id="PF22969">
    <property type="entry name" value="Ig_NUP210_2nd"/>
    <property type="match status" value="1"/>
</dbReference>
<dbReference type="InterPro" id="IPR056898">
    <property type="entry name" value="Ig_NUP210_6th"/>
</dbReference>
<evidence type="ECO:0000259" key="11">
    <source>
        <dbReference type="Pfam" id="PF02368"/>
    </source>
</evidence>
<name>A0A8J2RPW6_9CRUS</name>
<dbReference type="Pfam" id="PF24902">
    <property type="entry name" value="Ig_NUP210_9th"/>
    <property type="match status" value="1"/>
</dbReference>
<evidence type="ECO:0008006" key="25">
    <source>
        <dbReference type="Google" id="ProtNLM"/>
    </source>
</evidence>
<feature type="region of interest" description="Disordered" evidence="9">
    <location>
        <begin position="1853"/>
        <end position="1877"/>
    </location>
</feature>
<feature type="domain" description="NUP210 Ig-like" evidence="18">
    <location>
        <begin position="893"/>
        <end position="971"/>
    </location>
</feature>
<dbReference type="Pfam" id="PF22957">
    <property type="entry name" value="NUP210_Ig"/>
    <property type="match status" value="1"/>
</dbReference>
<dbReference type="Pfam" id="PF22959">
    <property type="entry name" value="Ig_NUP210_15th"/>
    <property type="match status" value="1"/>
</dbReference>
<evidence type="ECO:0000256" key="2">
    <source>
        <dbReference type="ARBA" id="ARBA00007313"/>
    </source>
</evidence>
<dbReference type="Pfam" id="PF02368">
    <property type="entry name" value="Big_2"/>
    <property type="match status" value="1"/>
</dbReference>
<evidence type="ECO:0000259" key="17">
    <source>
        <dbReference type="Pfam" id="PF22969"/>
    </source>
</evidence>
<keyword evidence="4 10" id="KW-0732">Signal</keyword>
<dbReference type="EMBL" id="CAKKLH010000168">
    <property type="protein sequence ID" value="CAH0105099.1"/>
    <property type="molecule type" value="Genomic_DNA"/>
</dbReference>
<feature type="chain" id="PRO_5035266631" description="Nuclear pore membrane glycoprotein 210" evidence="10">
    <location>
        <begin position="18"/>
        <end position="1877"/>
    </location>
</feature>
<feature type="domain" description="NUP210 Ig-like" evidence="14">
    <location>
        <begin position="625"/>
        <end position="729"/>
    </location>
</feature>
<keyword evidence="3" id="KW-0812">Transmembrane</keyword>
<evidence type="ECO:0000256" key="9">
    <source>
        <dbReference type="SAM" id="MobiDB-lite"/>
    </source>
</evidence>
<dbReference type="InterPro" id="IPR057586">
    <property type="entry name" value="Ig_NUP210_16th"/>
</dbReference>
<comment type="subcellular location">
    <subcellularLocation>
        <location evidence="1">Nucleus membrane</location>
        <topology evidence="1">Single-pass membrane protein</topology>
    </subcellularLocation>
</comment>
<dbReference type="InterPro" id="IPR055098">
    <property type="entry name" value="Ig_NUP210_3rd"/>
</dbReference>
<feature type="domain" description="NUP210 Ig-like" evidence="17">
    <location>
        <begin position="116"/>
        <end position="223"/>
    </location>
</feature>
<dbReference type="InterPro" id="IPR058779">
    <property type="entry name" value="Ig_NUP210_13th"/>
</dbReference>
<dbReference type="Pfam" id="PF22967">
    <property type="entry name" value="Ig_NUP210_1st"/>
    <property type="match status" value="1"/>
</dbReference>
<feature type="domain" description="NUP210 Ig-like" evidence="21">
    <location>
        <begin position="1459"/>
        <end position="1527"/>
    </location>
</feature>
<feature type="domain" description="NUP210 Ig-like" evidence="15">
    <location>
        <begin position="232"/>
        <end position="325"/>
    </location>
</feature>
<comment type="similarity">
    <text evidence="2">Belongs to the NUP210 family.</text>
</comment>
<evidence type="ECO:0000259" key="13">
    <source>
        <dbReference type="Pfam" id="PF22959"/>
    </source>
</evidence>
<evidence type="ECO:0000259" key="16">
    <source>
        <dbReference type="Pfam" id="PF22967"/>
    </source>
</evidence>
<dbReference type="Proteomes" id="UP000789390">
    <property type="component" value="Unassembled WGS sequence"/>
</dbReference>
<keyword evidence="24" id="KW-1185">Reference proteome</keyword>
<evidence type="ECO:0000256" key="3">
    <source>
        <dbReference type="ARBA" id="ARBA00022692"/>
    </source>
</evidence>
<evidence type="ECO:0000256" key="7">
    <source>
        <dbReference type="ARBA" id="ARBA00023180"/>
    </source>
</evidence>
<dbReference type="Pfam" id="PF24935">
    <property type="entry name" value="Ig_NUP210_6th"/>
    <property type="match status" value="1"/>
</dbReference>
<keyword evidence="8" id="KW-0539">Nucleus</keyword>
<evidence type="ECO:0000256" key="1">
    <source>
        <dbReference type="ARBA" id="ARBA00004590"/>
    </source>
</evidence>
<dbReference type="OrthoDB" id="361283at2759"/>
<evidence type="ECO:0000259" key="14">
    <source>
        <dbReference type="Pfam" id="PF22962"/>
    </source>
</evidence>
<protein>
    <recommendedName>
        <fullName evidence="25">Nuclear pore membrane glycoprotein 210</fullName>
    </recommendedName>
</protein>
<keyword evidence="6" id="KW-0472">Membrane</keyword>
<feature type="domain" description="NUP210 Ig-like" evidence="22">
    <location>
        <begin position="1152"/>
        <end position="1265"/>
    </location>
</feature>
<evidence type="ECO:0000259" key="21">
    <source>
        <dbReference type="Pfam" id="PF25354"/>
    </source>
</evidence>
<dbReference type="InterPro" id="IPR056897">
    <property type="entry name" value="Ig_NUP210_4th"/>
</dbReference>
<evidence type="ECO:0000313" key="24">
    <source>
        <dbReference type="Proteomes" id="UP000789390"/>
    </source>
</evidence>
<feature type="domain" description="NUP210 Ig-like" evidence="13">
    <location>
        <begin position="1354"/>
        <end position="1455"/>
    </location>
</feature>
<feature type="domain" description="NUP210 C-terminal Ig-like" evidence="12">
    <location>
        <begin position="1534"/>
        <end position="1692"/>
    </location>
</feature>
<dbReference type="InterPro" id="IPR056899">
    <property type="entry name" value="Ig_NUP210_9th"/>
</dbReference>
<feature type="domain" description="NUP210 fourth Ig-like" evidence="20">
    <location>
        <begin position="337"/>
        <end position="411"/>
    </location>
</feature>
<dbReference type="InterPro" id="IPR055096">
    <property type="entry name" value="Ig_NUP210_1st"/>
</dbReference>
<gene>
    <name evidence="23" type="ORF">DGAL_LOCUS8059</name>
</gene>
<dbReference type="GO" id="GO:0005643">
    <property type="term" value="C:nuclear pore"/>
    <property type="evidence" value="ECO:0007669"/>
    <property type="project" value="TreeGrafter"/>
</dbReference>
<evidence type="ECO:0000259" key="12">
    <source>
        <dbReference type="Pfam" id="PF22957"/>
    </source>
</evidence>
<evidence type="ECO:0000259" key="20">
    <source>
        <dbReference type="Pfam" id="PF24991"/>
    </source>
</evidence>
<dbReference type="InterPro" id="IPR045197">
    <property type="entry name" value="NUP210-like"/>
</dbReference>
<dbReference type="InterPro" id="IPR055095">
    <property type="entry name" value="NUP210_Ig_C"/>
</dbReference>
<dbReference type="InterPro" id="IPR055094">
    <property type="entry name" value="NUP210_Ig15"/>
</dbReference>
<dbReference type="InterPro" id="IPR008964">
    <property type="entry name" value="Invasin/intimin_cell_adhesion"/>
</dbReference>
<keyword evidence="5" id="KW-1133">Transmembrane helix</keyword>
<evidence type="ECO:0000259" key="15">
    <source>
        <dbReference type="Pfam" id="PF22963"/>
    </source>
</evidence>
<dbReference type="Pfam" id="PF26183">
    <property type="entry name" value="Ig_NUP210_14th"/>
    <property type="match status" value="1"/>
</dbReference>
<accession>A0A8J2RPW6</accession>
<feature type="domain" description="NUP210 Ig-like" evidence="19">
    <location>
        <begin position="517"/>
        <end position="600"/>
    </location>
</feature>
<evidence type="ECO:0000313" key="23">
    <source>
        <dbReference type="EMBL" id="CAH0105099.1"/>
    </source>
</evidence>
<feature type="compositionally biased region" description="Polar residues" evidence="9">
    <location>
        <begin position="1859"/>
        <end position="1868"/>
    </location>
</feature>
<evidence type="ECO:0000256" key="5">
    <source>
        <dbReference type="ARBA" id="ARBA00022989"/>
    </source>
</evidence>
<dbReference type="Pfam" id="PF25354">
    <property type="entry name" value="Ig_NUP210_16th"/>
    <property type="match status" value="1"/>
</dbReference>
<evidence type="ECO:0000259" key="19">
    <source>
        <dbReference type="Pfam" id="PF24935"/>
    </source>
</evidence>
<dbReference type="InterPro" id="IPR055099">
    <property type="entry name" value="Ig_NUP210_7th"/>
</dbReference>
<dbReference type="Pfam" id="PF22963">
    <property type="entry name" value="Ig_NUP210_3rd"/>
    <property type="match status" value="1"/>
</dbReference>
<proteinExistence type="inferred from homology"/>
<dbReference type="Pfam" id="PF26181">
    <property type="entry name" value="Ig_NUP210_13th"/>
    <property type="match status" value="1"/>
</dbReference>
<dbReference type="InterPro" id="IPR055097">
    <property type="entry name" value="Ig_NUP210_2nd"/>
</dbReference>
<feature type="domain" description="NUP210 Ig-like" evidence="16">
    <location>
        <begin position="18"/>
        <end position="105"/>
    </location>
</feature>
<dbReference type="PANTHER" id="PTHR23019:SF0">
    <property type="entry name" value="NUCLEAR PORE MEMBRANE GLYCOPROTEIN 210"/>
    <property type="match status" value="1"/>
</dbReference>
<dbReference type="Pfam" id="PF24991">
    <property type="entry name" value="Ig_NUP210_4th"/>
    <property type="match status" value="1"/>
</dbReference>
<dbReference type="GO" id="GO:0031965">
    <property type="term" value="C:nuclear membrane"/>
    <property type="evidence" value="ECO:0007669"/>
    <property type="project" value="UniProtKB-SubCell"/>
</dbReference>
<evidence type="ECO:0000259" key="22">
    <source>
        <dbReference type="Pfam" id="PF26181"/>
    </source>
</evidence>
<organism evidence="23 24">
    <name type="scientific">Daphnia galeata</name>
    <dbReference type="NCBI Taxonomy" id="27404"/>
    <lineage>
        <taxon>Eukaryota</taxon>
        <taxon>Metazoa</taxon>
        <taxon>Ecdysozoa</taxon>
        <taxon>Arthropoda</taxon>
        <taxon>Crustacea</taxon>
        <taxon>Branchiopoda</taxon>
        <taxon>Diplostraca</taxon>
        <taxon>Cladocera</taxon>
        <taxon>Anomopoda</taxon>
        <taxon>Daphniidae</taxon>
        <taxon>Daphnia</taxon>
    </lineage>
</organism>
<evidence type="ECO:0000259" key="18">
    <source>
        <dbReference type="Pfam" id="PF24902"/>
    </source>
</evidence>
<dbReference type="InterPro" id="IPR003343">
    <property type="entry name" value="Big_2"/>
</dbReference>
<evidence type="ECO:0000256" key="8">
    <source>
        <dbReference type="ARBA" id="ARBA00023242"/>
    </source>
</evidence>
<feature type="domain" description="BIG2" evidence="11">
    <location>
        <begin position="1063"/>
        <end position="1122"/>
    </location>
</feature>
<evidence type="ECO:0000256" key="6">
    <source>
        <dbReference type="ARBA" id="ARBA00023136"/>
    </source>
</evidence>
<dbReference type="Pfam" id="PF22962">
    <property type="entry name" value="Ig_NUP210_7th"/>
    <property type="match status" value="1"/>
</dbReference>
<sequence length="1877" mass="205502">MIRTCFLLILFTSLAASSKLNVPRVLLPISAKTPVNFTLEVSDGGCYTWSSSRPEAVKIIPIVDEDRCSRHAVVTSAGTSSHKTSAIVLAQEINTGELLRCDVILNHIHTIQIAMKTRELFIEDAPEEFYARASDDQGNEFSSVDGLVFRWTFEGHSTDTEPGNEPVLRWVQFADSSYEVKPSIAALETLGYQGHVILIEGLRTGSAKVSVRLEDEIFKNVPTVDVNIVVVANLVLDPPEIYLLPGTTVPLRLSQIRQGKAEVISLPSSQYYLEADNPKVSATIESTGSVRALERGSTNVRLRDRNMKDPDVSHAPYVIVHVVHPHRLSLALLPERSWATILGRNHAIQVELFDEHGNLIQSNDDVLVKVNVPQAFTVDKATKNGTHHSGKASKLGMHKVKASLRSINLTDGTELELNPVLKASADMEIFESITVTPPMQVLAWDPVTQPRHEIKYKAAGGVSSHHFVSSNTSFATVSQVGVAKTIGQGWCNISANIPKYPHLRGDASLYVLPAFNMKILNHIVEVEEGNSLNVPVTMMARLPNGDEIAFDDCSDVSIEIDLSDRKNFEIGPLVKDLPKFKGCRSIPVRASGISVTKLALTFMAEKMTIKDSVILSSYRKLRYLEPTNRETVLALGSSRVIVFEGGPLPWLNKPSGHYRKVHITNETVASVGQLLAVADSRHIHKDVFQVEVMCNQIGDTEVVYRVGNIPSASNMFPVQDSTTIKVSCAHPGQIYLIPEVRLPDDIRVPCTIDTATQRVASQSYLDLKLITVVKDEKGRKLDNYSSVELEWTLSQIELGKLNQEGLMVDKKQVSGYPTLGRSYRLFKPSGKIGPLDITVRIVGYKQPVLRMLGLTSQPSLVRIPVQSSTDEEEEFNEKLTSTIDLVLVDDVKIAPAGESLFNHPNNKMLLHLSDGSGSFHLDYEPKDIAHVDYNTANRTVQISPLMNGELKITVTDHCLWTRQPASTTIQVVGISRIELQVSDKIEQGSSVPMSVQLFDTLGHPLGANVLHFVKLQPHLGSSIVRVKASEGLDHTLEGVAFGETTVAFSTAAVRSSVVNVQVFAPLKITPRNVTLVLGATMQVVTSGGPQPDAVVEFSLENGQMATCTSNGIIDGIQLGRTKLFARAMGIDRQTGKPRIYSQDQVDIHVVRLTGIRIAAPLTRVRQDTEMPVYLMGLDDFETPFAFGTCNPPLIVEWLLSDHQSGHVTSPFLHSGLNPWSSGSYFATRFRALQPGHTTLKVKVSSRPNSGQLVHAELTDEISIQVYESLQLVNPFPTTGDAIVMMPNTELNLRTNLDSSASIEYTVEGSNDVVRSDSKGNIRAGPSVGYASLVTTAVNTYGVAQSLSTLVEVRSVSYLMLTASPLLNLAPTDRLSVIPRGFDLELRLSYRDSLGRAFHGVRNQLVFRPSRFDLIRISFDPDNSTLIVHADKVGQTVLHLSDELNPGLKDYLRFDVADVIQPQQASLVLGDVVCFSTLVLPLNGGVGKWSTDIKMLNIDAETGVAVVIGVGTSEVTYSISKKQSTATEVTTAHVSSLRFEDTLEKSITDSRRAGQFFAISLRPIGGSLIGNNCSTEAVTRFMRYQPSLLTCTVSFVTESEVNIEDVFISKAEFDAKSGFYQCVVKAVGNPTAASSTLDSDVILKAQFSNAVAHMTMPFYPAVFIQTPEVHVSDLQPASHLIITGKSSVLRQLEFTSSDSSALSIYSPQHPSPNSVKIPVRFNPGYLTENSRTSLFITLRSPLTGQQVEIAVKVKLFGDHVQCVPDATWINVISSLWQFVQERAVSVLSLFGTCALIYLGYRFLAGWSPYRTTSNPVAFLPPNGISEASGCVSPFIKRGPQLWSVNNESPLHSSGIYPGSPHSSPNTSSPLLHRRQSPF</sequence>
<feature type="signal peptide" evidence="10">
    <location>
        <begin position="1"/>
        <end position="17"/>
    </location>
</feature>
<keyword evidence="7" id="KW-0325">Glycoprotein</keyword>